<dbReference type="EMBL" id="JAADJZ010000011">
    <property type="protein sequence ID" value="KAF2871761.1"/>
    <property type="molecule type" value="Genomic_DNA"/>
</dbReference>
<proteinExistence type="predicted"/>
<comment type="caution">
    <text evidence="2">The sequence shown here is derived from an EMBL/GenBank/DDBJ whole genome shotgun (WGS) entry which is preliminary data.</text>
</comment>
<organism evidence="2 3">
    <name type="scientific">Massariosphaeria phaeospora</name>
    <dbReference type="NCBI Taxonomy" id="100035"/>
    <lineage>
        <taxon>Eukaryota</taxon>
        <taxon>Fungi</taxon>
        <taxon>Dikarya</taxon>
        <taxon>Ascomycota</taxon>
        <taxon>Pezizomycotina</taxon>
        <taxon>Dothideomycetes</taxon>
        <taxon>Pleosporomycetidae</taxon>
        <taxon>Pleosporales</taxon>
        <taxon>Pleosporales incertae sedis</taxon>
        <taxon>Massariosphaeria</taxon>
    </lineage>
</organism>
<evidence type="ECO:0000313" key="2">
    <source>
        <dbReference type="EMBL" id="KAF2871761.1"/>
    </source>
</evidence>
<evidence type="ECO:0000313" key="3">
    <source>
        <dbReference type="Proteomes" id="UP000481861"/>
    </source>
</evidence>
<dbReference type="Proteomes" id="UP000481861">
    <property type="component" value="Unassembled WGS sequence"/>
</dbReference>
<sequence length="301" mass="33438">MPSRHSARYNDEAARHSSGAATQRENGYFPRAGASQPSPIYPSYPHPEAPPGAGLWHAQTYPGGPPMQPNSYPSSGAFPASAHQYGQPFPQAPPGYPMPYANGHHYPPGSYRQYHSPEASADYSTPTGSRSSPDRTHIVECEIEEPEDADGEGVTPEAREVPRIEWYPHKSNCDEESVDGVHEGYPKSGSSNQGAEVEGFRQVAEDNIPKCNDRKHPLGKYDLAVANSNKWAVFQWEGLYLQQDYVKAGRGFIRLDNNPRACLSDWIWVTQERRSGHWTNFMNALARRGISTDTWAAQKKV</sequence>
<keyword evidence="3" id="KW-1185">Reference proteome</keyword>
<protein>
    <submittedName>
        <fullName evidence="2">Uncharacterized protein</fullName>
    </submittedName>
</protein>
<feature type="region of interest" description="Disordered" evidence="1">
    <location>
        <begin position="1"/>
        <end position="135"/>
    </location>
</feature>
<gene>
    <name evidence="2" type="ORF">BDV95DRAFT_572747</name>
</gene>
<reference evidence="2 3" key="1">
    <citation type="submission" date="2020-01" db="EMBL/GenBank/DDBJ databases">
        <authorList>
            <consortium name="DOE Joint Genome Institute"/>
            <person name="Haridas S."/>
            <person name="Albert R."/>
            <person name="Binder M."/>
            <person name="Bloem J."/>
            <person name="Labutti K."/>
            <person name="Salamov A."/>
            <person name="Andreopoulos B."/>
            <person name="Baker S.E."/>
            <person name="Barry K."/>
            <person name="Bills G."/>
            <person name="Bluhm B.H."/>
            <person name="Cannon C."/>
            <person name="Castanera R."/>
            <person name="Culley D.E."/>
            <person name="Daum C."/>
            <person name="Ezra D."/>
            <person name="Gonzalez J.B."/>
            <person name="Henrissat B."/>
            <person name="Kuo A."/>
            <person name="Liang C."/>
            <person name="Lipzen A."/>
            <person name="Lutzoni F."/>
            <person name="Magnuson J."/>
            <person name="Mondo S."/>
            <person name="Nolan M."/>
            <person name="Ohm R."/>
            <person name="Pangilinan J."/>
            <person name="Park H.-J.H."/>
            <person name="Ramirez L."/>
            <person name="Alfaro M."/>
            <person name="Sun H."/>
            <person name="Tritt A."/>
            <person name="Yoshinaga Y."/>
            <person name="Zwiers L.-H.L."/>
            <person name="Turgeon B.G."/>
            <person name="Goodwin S.B."/>
            <person name="Spatafora J.W."/>
            <person name="Crous P.W."/>
            <person name="Grigoriev I.V."/>
        </authorList>
    </citation>
    <scope>NUCLEOTIDE SEQUENCE [LARGE SCALE GENOMIC DNA]</scope>
    <source>
        <strain evidence="2 3">CBS 611.86</strain>
    </source>
</reference>
<evidence type="ECO:0000256" key="1">
    <source>
        <dbReference type="SAM" id="MobiDB-lite"/>
    </source>
</evidence>
<name>A0A7C8MA43_9PLEO</name>
<feature type="region of interest" description="Disordered" evidence="1">
    <location>
        <begin position="175"/>
        <end position="196"/>
    </location>
</feature>
<feature type="compositionally biased region" description="Pro residues" evidence="1">
    <location>
        <begin position="39"/>
        <end position="50"/>
    </location>
</feature>
<accession>A0A7C8MA43</accession>
<feature type="compositionally biased region" description="Basic and acidic residues" evidence="1">
    <location>
        <begin position="175"/>
        <end position="185"/>
    </location>
</feature>
<dbReference type="AlphaFoldDB" id="A0A7C8MA43"/>
<feature type="compositionally biased region" description="Polar residues" evidence="1">
    <location>
        <begin position="122"/>
        <end position="131"/>
    </location>
</feature>